<evidence type="ECO:0000313" key="1">
    <source>
        <dbReference type="EMBL" id="OMO52717.1"/>
    </source>
</evidence>
<evidence type="ECO:0000313" key="2">
    <source>
        <dbReference type="Proteomes" id="UP000188268"/>
    </source>
</evidence>
<gene>
    <name evidence="1" type="ORF">CCACVL1_29100</name>
</gene>
<protein>
    <submittedName>
        <fullName evidence="1">Uncharacterized protein</fullName>
    </submittedName>
</protein>
<sequence length="85" mass="9443">SITSFPIDDCFSSDLYNNCVATPYASSSNSNKRQVRTPYAYADGSTFEDLKEGLKKAMEDLVRPSTIVLYRPLGGVIRVIFRLTA</sequence>
<dbReference type="Proteomes" id="UP000188268">
    <property type="component" value="Unassembled WGS sequence"/>
</dbReference>
<feature type="non-terminal residue" evidence="1">
    <location>
        <position position="1"/>
    </location>
</feature>
<accession>A0A1R3G3T1</accession>
<name>A0A1R3G3T1_COCAP</name>
<organism evidence="1 2">
    <name type="scientific">Corchorus capsularis</name>
    <name type="common">Jute</name>
    <dbReference type="NCBI Taxonomy" id="210143"/>
    <lineage>
        <taxon>Eukaryota</taxon>
        <taxon>Viridiplantae</taxon>
        <taxon>Streptophyta</taxon>
        <taxon>Embryophyta</taxon>
        <taxon>Tracheophyta</taxon>
        <taxon>Spermatophyta</taxon>
        <taxon>Magnoliopsida</taxon>
        <taxon>eudicotyledons</taxon>
        <taxon>Gunneridae</taxon>
        <taxon>Pentapetalae</taxon>
        <taxon>rosids</taxon>
        <taxon>malvids</taxon>
        <taxon>Malvales</taxon>
        <taxon>Malvaceae</taxon>
        <taxon>Grewioideae</taxon>
        <taxon>Apeibeae</taxon>
        <taxon>Corchorus</taxon>
    </lineage>
</organism>
<dbReference type="EMBL" id="AWWV01015445">
    <property type="protein sequence ID" value="OMO52717.1"/>
    <property type="molecule type" value="Genomic_DNA"/>
</dbReference>
<reference evidence="1 2" key="1">
    <citation type="submission" date="2013-09" db="EMBL/GenBank/DDBJ databases">
        <title>Corchorus capsularis genome sequencing.</title>
        <authorList>
            <person name="Alam M."/>
            <person name="Haque M.S."/>
            <person name="Islam M.S."/>
            <person name="Emdad E.M."/>
            <person name="Islam M.M."/>
            <person name="Ahmed B."/>
            <person name="Halim A."/>
            <person name="Hossen Q.M.M."/>
            <person name="Hossain M.Z."/>
            <person name="Ahmed R."/>
            <person name="Khan M.M."/>
            <person name="Islam R."/>
            <person name="Rashid M.M."/>
            <person name="Khan S.A."/>
            <person name="Rahman M.S."/>
            <person name="Alam M."/>
        </authorList>
    </citation>
    <scope>NUCLEOTIDE SEQUENCE [LARGE SCALE GENOMIC DNA]</scope>
    <source>
        <strain evidence="2">cv. CVL-1</strain>
        <tissue evidence="1">Whole seedling</tissue>
    </source>
</reference>
<comment type="caution">
    <text evidence="1">The sequence shown here is derived from an EMBL/GenBank/DDBJ whole genome shotgun (WGS) entry which is preliminary data.</text>
</comment>
<proteinExistence type="predicted"/>
<dbReference type="Gramene" id="OMO52717">
    <property type="protein sequence ID" value="OMO52717"/>
    <property type="gene ID" value="CCACVL1_29100"/>
</dbReference>
<dbReference type="AlphaFoldDB" id="A0A1R3G3T1"/>
<keyword evidence="2" id="KW-1185">Reference proteome</keyword>